<feature type="non-terminal residue" evidence="5">
    <location>
        <position position="55"/>
    </location>
</feature>
<sequence>MSLSSAWKQKDKAATLEARFEFESFEILRDFLDEVADVADNVGHHPNLSFGREHV</sequence>
<comment type="caution">
    <text evidence="5">The sequence shown here is derived from an EMBL/GenBank/DDBJ whole genome shotgun (WGS) entry which is preliminary data.</text>
</comment>
<dbReference type="EC" id="4.2.1.96" evidence="3"/>
<protein>
    <recommendedName>
        <fullName evidence="3">4a-hydroxytetrahydrobiopterin dehydratase</fullName>
        <ecNumber evidence="3">4.2.1.96</ecNumber>
    </recommendedName>
</protein>
<dbReference type="Proteomes" id="UP000664835">
    <property type="component" value="Unassembled WGS sequence"/>
</dbReference>
<name>A0ABS3Q8P9_9GAMM</name>
<dbReference type="InterPro" id="IPR036428">
    <property type="entry name" value="PCD_sf"/>
</dbReference>
<evidence type="ECO:0000313" key="5">
    <source>
        <dbReference type="EMBL" id="MBO1928503.1"/>
    </source>
</evidence>
<keyword evidence="6" id="KW-1185">Reference proteome</keyword>
<dbReference type="InterPro" id="IPR001533">
    <property type="entry name" value="Pterin_deHydtase"/>
</dbReference>
<dbReference type="SUPFAM" id="SSF55248">
    <property type="entry name" value="PCD-like"/>
    <property type="match status" value="1"/>
</dbReference>
<reference evidence="5 6" key="1">
    <citation type="submission" date="2021-03" db="EMBL/GenBank/DDBJ databases">
        <title>Thiomicrorhabdus sp.nov.,novel sulfur-oxidizing bacteria isolated from coastal sediment.</title>
        <authorList>
            <person name="Liu X."/>
        </authorList>
    </citation>
    <scope>NUCLEOTIDE SEQUENCE [LARGE SCALE GENOMIC DNA]</scope>
    <source>
        <strain evidence="5 6">6S2-11</strain>
    </source>
</reference>
<gene>
    <name evidence="5" type="ORF">J3998_13095</name>
</gene>
<dbReference type="Gene3D" id="3.30.1360.20">
    <property type="entry name" value="Transcriptional coactivator/pterin dehydratase"/>
    <property type="match status" value="1"/>
</dbReference>
<evidence type="ECO:0000313" key="6">
    <source>
        <dbReference type="Proteomes" id="UP000664835"/>
    </source>
</evidence>
<evidence type="ECO:0000256" key="3">
    <source>
        <dbReference type="ARBA" id="ARBA00013252"/>
    </source>
</evidence>
<organism evidence="5 6">
    <name type="scientific">Thiomicrorhabdus marina</name>
    <dbReference type="NCBI Taxonomy" id="2818442"/>
    <lineage>
        <taxon>Bacteria</taxon>
        <taxon>Pseudomonadati</taxon>
        <taxon>Pseudomonadota</taxon>
        <taxon>Gammaproteobacteria</taxon>
        <taxon>Thiotrichales</taxon>
        <taxon>Piscirickettsiaceae</taxon>
        <taxon>Thiomicrorhabdus</taxon>
    </lineage>
</organism>
<comment type="catalytic activity">
    <reaction evidence="1">
        <text>(4aS,6R)-4a-hydroxy-L-erythro-5,6,7,8-tetrahydrobiopterin = (6R)-L-erythro-6,7-dihydrobiopterin + H2O</text>
        <dbReference type="Rhea" id="RHEA:11920"/>
        <dbReference type="ChEBI" id="CHEBI:15377"/>
        <dbReference type="ChEBI" id="CHEBI:15642"/>
        <dbReference type="ChEBI" id="CHEBI:43120"/>
        <dbReference type="EC" id="4.2.1.96"/>
    </reaction>
</comment>
<evidence type="ECO:0000256" key="1">
    <source>
        <dbReference type="ARBA" id="ARBA00001554"/>
    </source>
</evidence>
<dbReference type="EMBL" id="JAGETV010000063">
    <property type="protein sequence ID" value="MBO1928503.1"/>
    <property type="molecule type" value="Genomic_DNA"/>
</dbReference>
<proteinExistence type="inferred from homology"/>
<accession>A0ABS3Q8P9</accession>
<evidence type="ECO:0000256" key="4">
    <source>
        <dbReference type="ARBA" id="ARBA00023239"/>
    </source>
</evidence>
<dbReference type="RefSeq" id="WP_208151109.1">
    <property type="nucleotide sequence ID" value="NZ_JAGETV010000063.1"/>
</dbReference>
<evidence type="ECO:0000256" key="2">
    <source>
        <dbReference type="ARBA" id="ARBA00006472"/>
    </source>
</evidence>
<keyword evidence="4" id="KW-0456">Lyase</keyword>
<dbReference type="Pfam" id="PF01329">
    <property type="entry name" value="Pterin_4a"/>
    <property type="match status" value="1"/>
</dbReference>
<comment type="similarity">
    <text evidence="2">Belongs to the pterin-4-alpha-carbinolamine dehydratase family.</text>
</comment>